<reference evidence="2" key="1">
    <citation type="journal article" date="2020" name="Stud. Mycol.">
        <title>101 Dothideomycetes genomes: a test case for predicting lifestyles and emergence of pathogens.</title>
        <authorList>
            <person name="Haridas S."/>
            <person name="Albert R."/>
            <person name="Binder M."/>
            <person name="Bloem J."/>
            <person name="Labutti K."/>
            <person name="Salamov A."/>
            <person name="Andreopoulos B."/>
            <person name="Baker S."/>
            <person name="Barry K."/>
            <person name="Bills G."/>
            <person name="Bluhm B."/>
            <person name="Cannon C."/>
            <person name="Castanera R."/>
            <person name="Culley D."/>
            <person name="Daum C."/>
            <person name="Ezra D."/>
            <person name="Gonzalez J."/>
            <person name="Henrissat B."/>
            <person name="Kuo A."/>
            <person name="Liang C."/>
            <person name="Lipzen A."/>
            <person name="Lutzoni F."/>
            <person name="Magnuson J."/>
            <person name="Mondo S."/>
            <person name="Nolan M."/>
            <person name="Ohm R."/>
            <person name="Pangilinan J."/>
            <person name="Park H.-J."/>
            <person name="Ramirez L."/>
            <person name="Alfaro M."/>
            <person name="Sun H."/>
            <person name="Tritt A."/>
            <person name="Yoshinaga Y."/>
            <person name="Zwiers L.-H."/>
            <person name="Turgeon B."/>
            <person name="Goodwin S."/>
            <person name="Spatafora J."/>
            <person name="Crous P."/>
            <person name="Grigoriev I."/>
        </authorList>
    </citation>
    <scope>NUCLEOTIDE SEQUENCE</scope>
    <source>
        <strain evidence="2">CBS 101060</strain>
    </source>
</reference>
<dbReference type="PANTHER" id="PTHR38111">
    <property type="entry name" value="ZN(2)-C6 FUNGAL-TYPE DOMAIN-CONTAINING PROTEIN-RELATED"/>
    <property type="match status" value="1"/>
</dbReference>
<evidence type="ECO:0000256" key="1">
    <source>
        <dbReference type="ARBA" id="ARBA00023242"/>
    </source>
</evidence>
<dbReference type="GO" id="GO:0008270">
    <property type="term" value="F:zinc ion binding"/>
    <property type="evidence" value="ECO:0007669"/>
    <property type="project" value="InterPro"/>
</dbReference>
<dbReference type="OrthoDB" id="4314040at2759"/>
<protein>
    <recommendedName>
        <fullName evidence="4">Zn(2)-C6 fungal-type domain-containing protein</fullName>
    </recommendedName>
</protein>
<dbReference type="Proteomes" id="UP000799429">
    <property type="component" value="Unassembled WGS sequence"/>
</dbReference>
<dbReference type="CDD" id="cd00067">
    <property type="entry name" value="GAL4"/>
    <property type="match status" value="1"/>
</dbReference>
<dbReference type="InterPro" id="IPR001138">
    <property type="entry name" value="Zn2Cys6_DnaBD"/>
</dbReference>
<dbReference type="Gene3D" id="4.10.240.10">
    <property type="entry name" value="Zn(2)-C6 fungal-type DNA-binding domain"/>
    <property type="match status" value="1"/>
</dbReference>
<evidence type="ECO:0008006" key="4">
    <source>
        <dbReference type="Google" id="ProtNLM"/>
    </source>
</evidence>
<dbReference type="InterPro" id="IPR036864">
    <property type="entry name" value="Zn2-C6_fun-type_DNA-bd_sf"/>
</dbReference>
<accession>A0A9P4S648</accession>
<dbReference type="GO" id="GO:0000981">
    <property type="term" value="F:DNA-binding transcription factor activity, RNA polymerase II-specific"/>
    <property type="evidence" value="ECO:0007669"/>
    <property type="project" value="InterPro"/>
</dbReference>
<proteinExistence type="predicted"/>
<organism evidence="2 3">
    <name type="scientific">Patellaria atrata CBS 101060</name>
    <dbReference type="NCBI Taxonomy" id="1346257"/>
    <lineage>
        <taxon>Eukaryota</taxon>
        <taxon>Fungi</taxon>
        <taxon>Dikarya</taxon>
        <taxon>Ascomycota</taxon>
        <taxon>Pezizomycotina</taxon>
        <taxon>Dothideomycetes</taxon>
        <taxon>Dothideomycetes incertae sedis</taxon>
        <taxon>Patellariales</taxon>
        <taxon>Patellariaceae</taxon>
        <taxon>Patellaria</taxon>
    </lineage>
</organism>
<keyword evidence="1" id="KW-0539">Nucleus</keyword>
<comment type="caution">
    <text evidence="2">The sequence shown here is derived from an EMBL/GenBank/DDBJ whole genome shotgun (WGS) entry which is preliminary data.</text>
</comment>
<name>A0A9P4S648_9PEZI</name>
<dbReference type="InterPro" id="IPR053178">
    <property type="entry name" value="Osmoadaptation_assoc"/>
</dbReference>
<evidence type="ECO:0000313" key="2">
    <source>
        <dbReference type="EMBL" id="KAF2835758.1"/>
    </source>
</evidence>
<dbReference type="EMBL" id="MU006106">
    <property type="protein sequence ID" value="KAF2835758.1"/>
    <property type="molecule type" value="Genomic_DNA"/>
</dbReference>
<dbReference type="AlphaFoldDB" id="A0A9P4S648"/>
<sequence length="479" mass="53251">MPGVPSSRACDACRKQRKRAKSDYLRNGYQCDLSKPSCSRCSRLRIVCIGSGQQRYKFKEDARSFHALARPEADPEWKHPHWLRTETITTQMVQISRIRSNEKTLLANALIEKLTPSEDLRYQLAWTFGDLLAHIPRRIGSNQALDASVAALIAAHSHFSTPLDCSATYKSLVTYSHALKALRACLDNPVTALESNTVCAVMLLLICQSFNGPHQGMWTGSTGHGQGAAQILKARGHYDTRDEFERILFRTLSTAVLFEALVNPSISFSPEEWKTIVGNELVSTNHPGGRMIQCLSYIPSIMQRVRVAIEERNSLNDLVAETRIQYRIAKTTLVALQGLLYADPDQINAWTPATASSKLIHAHYQRLYSTGLTITIVLNCILKAISGSDGDLVVESTHFCKDVLLLAEAAAIYRPLGSSYMIVCLVAAWCNTSDEGSKANVEDMLCEYWSAFVGQDTQVPRKELERTSQLLSSLQLQKG</sequence>
<keyword evidence="3" id="KW-1185">Reference proteome</keyword>
<dbReference type="PANTHER" id="PTHR38111:SF11">
    <property type="entry name" value="TRANSCRIPTION FACTOR DOMAIN-CONTAINING PROTEIN-RELATED"/>
    <property type="match status" value="1"/>
</dbReference>
<evidence type="ECO:0000313" key="3">
    <source>
        <dbReference type="Proteomes" id="UP000799429"/>
    </source>
</evidence>
<gene>
    <name evidence="2" type="ORF">M501DRAFT_941160</name>
</gene>